<name>A1VTY8_POLNA</name>
<dbReference type="CDD" id="cd01034">
    <property type="entry name" value="EriC_like"/>
    <property type="match status" value="1"/>
</dbReference>
<dbReference type="AlphaFoldDB" id="A1VTY8"/>
<dbReference type="InterPro" id="IPR050368">
    <property type="entry name" value="ClC-type_chloride_channel"/>
</dbReference>
<dbReference type="PANTHER" id="PTHR43427:SF6">
    <property type="entry name" value="CHLORIDE CHANNEL PROTEIN CLC-E"/>
    <property type="match status" value="1"/>
</dbReference>
<keyword evidence="3 10" id="KW-0812">Transmembrane</keyword>
<dbReference type="GO" id="GO:0034707">
    <property type="term" value="C:chloride channel complex"/>
    <property type="evidence" value="ECO:0007669"/>
    <property type="project" value="UniProtKB-KW"/>
</dbReference>
<evidence type="ECO:0000256" key="8">
    <source>
        <dbReference type="ARBA" id="ARBA00023214"/>
    </source>
</evidence>
<reference evidence="12" key="1">
    <citation type="journal article" date="2009" name="Environ. Microbiol.">
        <title>The genome of Polaromonas naphthalenivorans strain CJ2, isolated from coal tar-contaminated sediment, reveals physiological and metabolic versatility and evolution through extensive horizontal gene transfer.</title>
        <authorList>
            <person name="Yagi J.M."/>
            <person name="Sims D."/>
            <person name="Brettin T."/>
            <person name="Bruce D."/>
            <person name="Madsen E.L."/>
        </authorList>
    </citation>
    <scope>NUCLEOTIDE SEQUENCE [LARGE SCALE GENOMIC DNA]</scope>
    <source>
        <strain evidence="12">CJ2</strain>
    </source>
</reference>
<evidence type="ECO:0000256" key="3">
    <source>
        <dbReference type="ARBA" id="ARBA00022692"/>
    </source>
</evidence>
<feature type="transmembrane region" description="Helical" evidence="10">
    <location>
        <begin position="401"/>
        <end position="418"/>
    </location>
</feature>
<feature type="transmembrane region" description="Helical" evidence="10">
    <location>
        <begin position="368"/>
        <end position="395"/>
    </location>
</feature>
<keyword evidence="9" id="KW-0407">Ion channel</keyword>
<proteinExistence type="predicted"/>
<dbReference type="Gene3D" id="1.10.3080.10">
    <property type="entry name" value="Clc chloride channel"/>
    <property type="match status" value="1"/>
</dbReference>
<dbReference type="Proteomes" id="UP000000644">
    <property type="component" value="Chromosome"/>
</dbReference>
<comment type="subcellular location">
    <subcellularLocation>
        <location evidence="1">Membrane</location>
        <topology evidence="1">Multi-pass membrane protein</topology>
    </subcellularLocation>
</comment>
<dbReference type="InterPro" id="IPR014743">
    <property type="entry name" value="Cl-channel_core"/>
</dbReference>
<keyword evidence="8" id="KW-0868">Chloride</keyword>
<dbReference type="SUPFAM" id="SSF81340">
    <property type="entry name" value="Clc chloride channel"/>
    <property type="match status" value="1"/>
</dbReference>
<dbReference type="HOGENOM" id="CLU_015263_6_0_4"/>
<evidence type="ECO:0000256" key="9">
    <source>
        <dbReference type="ARBA" id="ARBA00023303"/>
    </source>
</evidence>
<dbReference type="KEGG" id="pna:Pnap_3820"/>
<protein>
    <submittedName>
        <fullName evidence="11">Cl-channel, voltage-gated family protein</fullName>
    </submittedName>
</protein>
<feature type="transmembrane region" description="Helical" evidence="10">
    <location>
        <begin position="28"/>
        <end position="52"/>
    </location>
</feature>
<dbReference type="PRINTS" id="PR00762">
    <property type="entry name" value="CLCHANNEL"/>
</dbReference>
<keyword evidence="6 10" id="KW-0472">Membrane</keyword>
<feature type="transmembrane region" description="Helical" evidence="10">
    <location>
        <begin position="64"/>
        <end position="81"/>
    </location>
</feature>
<dbReference type="InterPro" id="IPR001807">
    <property type="entry name" value="ClC"/>
</dbReference>
<keyword evidence="5" id="KW-0406">Ion transport</keyword>
<keyword evidence="12" id="KW-1185">Reference proteome</keyword>
<dbReference type="RefSeq" id="WP_011803182.1">
    <property type="nucleotide sequence ID" value="NC_008781.1"/>
</dbReference>
<dbReference type="EMBL" id="CP000529">
    <property type="protein sequence ID" value="ABM39116.1"/>
    <property type="molecule type" value="Genomic_DNA"/>
</dbReference>
<feature type="transmembrane region" description="Helical" evidence="10">
    <location>
        <begin position="166"/>
        <end position="191"/>
    </location>
</feature>
<accession>A1VTY8</accession>
<evidence type="ECO:0000256" key="10">
    <source>
        <dbReference type="SAM" id="Phobius"/>
    </source>
</evidence>
<sequence>MHHPPHEPDFLHNLRSELSNGRLWFDRAVVLVYAMAAGLSVVAFTLLGEWGFGLFEHLYGASRWAILLWTPALTAAIVWITRRHFAGAAGSGIPQVMAALDPALPPGAQNRFVSLRLTLAKIGLSTAGLMAGLSIGREGPSVQVAAGVMQHARRWLRPDSGMSNHALLVAGGAAGIAAAFNAPLAGVVFAIEELSRKLESRNSGLIITAIVLAGLMGVSTFGNVTYFGVIKVPVLGWNALFPGLLVALACGGLGGVFARLLAASLTGSSPDRYSRWRSRHPVRFAAAGGLAIAVIGLVSDGSTFGAGSHAVTQMLAGQAEVPSLYVLLKFIATWLAAWCGVPGGIFAPALSIGAGVGSNIAVLTAPDISAALIAIGMAAFLAAVTQAPLTAFIIVMEMVDGRAMVLSLMMAAMLASLLSRMISRPLYATLAEHMLANLQPPATVQAESERPEPR</sequence>
<evidence type="ECO:0000313" key="11">
    <source>
        <dbReference type="EMBL" id="ABM39116.1"/>
    </source>
</evidence>
<dbReference type="Pfam" id="PF00654">
    <property type="entry name" value="Voltage_CLC"/>
    <property type="match status" value="1"/>
</dbReference>
<gene>
    <name evidence="11" type="ordered locus">Pnap_3820</name>
</gene>
<feature type="transmembrane region" description="Helical" evidence="10">
    <location>
        <begin position="282"/>
        <end position="299"/>
    </location>
</feature>
<evidence type="ECO:0000256" key="7">
    <source>
        <dbReference type="ARBA" id="ARBA00023173"/>
    </source>
</evidence>
<keyword evidence="2" id="KW-0813">Transport</keyword>
<dbReference type="OrthoDB" id="9767361at2"/>
<dbReference type="eggNOG" id="COG0038">
    <property type="taxonomic scope" value="Bacteria"/>
</dbReference>
<evidence type="ECO:0000313" key="12">
    <source>
        <dbReference type="Proteomes" id="UP000000644"/>
    </source>
</evidence>
<evidence type="ECO:0000256" key="5">
    <source>
        <dbReference type="ARBA" id="ARBA00023065"/>
    </source>
</evidence>
<dbReference type="PANTHER" id="PTHR43427">
    <property type="entry name" value="CHLORIDE CHANNEL PROTEIN CLC-E"/>
    <property type="match status" value="1"/>
</dbReference>
<feature type="transmembrane region" description="Helical" evidence="10">
    <location>
        <begin position="239"/>
        <end position="261"/>
    </location>
</feature>
<evidence type="ECO:0000256" key="2">
    <source>
        <dbReference type="ARBA" id="ARBA00022448"/>
    </source>
</evidence>
<feature type="transmembrane region" description="Helical" evidence="10">
    <location>
        <begin position="203"/>
        <end position="227"/>
    </location>
</feature>
<keyword evidence="7" id="KW-0869">Chloride channel</keyword>
<evidence type="ECO:0000256" key="4">
    <source>
        <dbReference type="ARBA" id="ARBA00022989"/>
    </source>
</evidence>
<feature type="transmembrane region" description="Helical" evidence="10">
    <location>
        <begin position="331"/>
        <end position="356"/>
    </location>
</feature>
<evidence type="ECO:0000256" key="1">
    <source>
        <dbReference type="ARBA" id="ARBA00004141"/>
    </source>
</evidence>
<dbReference type="GO" id="GO:0005254">
    <property type="term" value="F:chloride channel activity"/>
    <property type="evidence" value="ECO:0007669"/>
    <property type="project" value="UniProtKB-KW"/>
</dbReference>
<organism evidence="11 12">
    <name type="scientific">Polaromonas naphthalenivorans (strain CJ2)</name>
    <dbReference type="NCBI Taxonomy" id="365044"/>
    <lineage>
        <taxon>Bacteria</taxon>
        <taxon>Pseudomonadati</taxon>
        <taxon>Pseudomonadota</taxon>
        <taxon>Betaproteobacteria</taxon>
        <taxon>Burkholderiales</taxon>
        <taxon>Comamonadaceae</taxon>
        <taxon>Polaromonas</taxon>
    </lineage>
</organism>
<evidence type="ECO:0000256" key="6">
    <source>
        <dbReference type="ARBA" id="ARBA00023136"/>
    </source>
</evidence>
<keyword evidence="4 10" id="KW-1133">Transmembrane helix</keyword>